<comment type="pathway">
    <text evidence="3">Carbohydrate degradation; glycolysis; D-glyceraldehyde 3-phosphate from glycerone phosphate: step 1/1.</text>
</comment>
<reference evidence="4 5" key="1">
    <citation type="journal article" date="2015" name="Nature">
        <title>rRNA introns, odd ribosomes, and small enigmatic genomes across a large radiation of phyla.</title>
        <authorList>
            <person name="Brown C.T."/>
            <person name="Hug L.A."/>
            <person name="Thomas B.C."/>
            <person name="Sharon I."/>
            <person name="Castelle C.J."/>
            <person name="Singh A."/>
            <person name="Wilkins M.J."/>
            <person name="Williams K.H."/>
            <person name="Banfield J.F."/>
        </authorList>
    </citation>
    <scope>NUCLEOTIDE SEQUENCE [LARGE SCALE GENOMIC DNA]</scope>
</reference>
<evidence type="ECO:0000256" key="3">
    <source>
        <dbReference type="RuleBase" id="RU363013"/>
    </source>
</evidence>
<dbReference type="GO" id="GO:0006096">
    <property type="term" value="P:glycolytic process"/>
    <property type="evidence" value="ECO:0007669"/>
    <property type="project" value="UniProtKB-UniPathway"/>
</dbReference>
<name>A0A0G1QWY1_UNCKA</name>
<dbReference type="GO" id="GO:0046166">
    <property type="term" value="P:glyceraldehyde-3-phosphate biosynthetic process"/>
    <property type="evidence" value="ECO:0007669"/>
    <property type="project" value="TreeGrafter"/>
</dbReference>
<comment type="subcellular location">
    <subcellularLocation>
        <location evidence="3">Cytoplasm</location>
    </subcellularLocation>
</comment>
<dbReference type="PANTHER" id="PTHR21139:SF42">
    <property type="entry name" value="TRIOSEPHOSPHATE ISOMERASE"/>
    <property type="match status" value="1"/>
</dbReference>
<comment type="catalytic activity">
    <reaction evidence="3">
        <text>D-glyceraldehyde 3-phosphate = dihydroxyacetone phosphate</text>
        <dbReference type="Rhea" id="RHEA:18585"/>
        <dbReference type="ChEBI" id="CHEBI:57642"/>
        <dbReference type="ChEBI" id="CHEBI:59776"/>
        <dbReference type="EC" id="5.3.1.1"/>
    </reaction>
</comment>
<dbReference type="GO" id="GO:0006094">
    <property type="term" value="P:gluconeogenesis"/>
    <property type="evidence" value="ECO:0007669"/>
    <property type="project" value="UniProtKB-UniPathway"/>
</dbReference>
<dbReference type="CDD" id="cd00311">
    <property type="entry name" value="TIM"/>
    <property type="match status" value="1"/>
</dbReference>
<dbReference type="InterPro" id="IPR013785">
    <property type="entry name" value="Aldolase_TIM"/>
</dbReference>
<evidence type="ECO:0000256" key="2">
    <source>
        <dbReference type="ARBA" id="ARBA00023235"/>
    </source>
</evidence>
<dbReference type="GO" id="GO:0005829">
    <property type="term" value="C:cytosol"/>
    <property type="evidence" value="ECO:0007669"/>
    <property type="project" value="TreeGrafter"/>
</dbReference>
<evidence type="ECO:0000313" key="4">
    <source>
        <dbReference type="EMBL" id="KKU49417.1"/>
    </source>
</evidence>
<comment type="caution">
    <text evidence="4">The sequence shown here is derived from an EMBL/GenBank/DDBJ whole genome shotgun (WGS) entry which is preliminary data.</text>
</comment>
<dbReference type="AlphaFoldDB" id="A0A0G1QWY1"/>
<sequence length="233" mass="25229">MKYVVANWKQNKTALDTANWLEIFGGLNRESPLDAAKTCVIVAPSYPYISVVSAYSYVCAAAQDVSPFDNGAHTASVGTVQLLDYCKYAIVGHSEVGNGLDLILRKRDKCLEAGITPMVCFSDIAHASQLFCDGALLVWEDPQNISADGRYAPKDIAEIKVDVAKVDSVTGGLLPVLYGGSVNRQNSDDLANIPGLDGVFVGNASLDPQHFYEICKSFTKLRSANFGRRNSKR</sequence>
<comment type="similarity">
    <text evidence="1 3">Belongs to the triosephosphate isomerase family.</text>
</comment>
<dbReference type="EC" id="5.3.1.1" evidence="3"/>
<comment type="subunit">
    <text evidence="3">Homodimer.</text>
</comment>
<keyword evidence="3" id="KW-0324">Glycolysis</keyword>
<dbReference type="SUPFAM" id="SSF51351">
    <property type="entry name" value="Triosephosphate isomerase (TIM)"/>
    <property type="match status" value="1"/>
</dbReference>
<evidence type="ECO:0000313" key="5">
    <source>
        <dbReference type="Proteomes" id="UP000033946"/>
    </source>
</evidence>
<dbReference type="PATRIC" id="fig|1619111.3.peg.1"/>
<comment type="pathway">
    <text evidence="3">Carbohydrate biosynthesis; gluconeogenesis.</text>
</comment>
<dbReference type="Gene3D" id="3.20.20.70">
    <property type="entry name" value="Aldolase class I"/>
    <property type="match status" value="1"/>
</dbReference>
<dbReference type="EMBL" id="LCNE01000001">
    <property type="protein sequence ID" value="KKU49417.1"/>
    <property type="molecule type" value="Genomic_DNA"/>
</dbReference>
<dbReference type="InterPro" id="IPR035990">
    <property type="entry name" value="TIM_sf"/>
</dbReference>
<keyword evidence="3" id="KW-0312">Gluconeogenesis</keyword>
<dbReference type="UniPathway" id="UPA00138"/>
<dbReference type="Pfam" id="PF00121">
    <property type="entry name" value="TIM"/>
    <property type="match status" value="2"/>
</dbReference>
<keyword evidence="3" id="KW-0963">Cytoplasm</keyword>
<dbReference type="Proteomes" id="UP000033946">
    <property type="component" value="Unassembled WGS sequence"/>
</dbReference>
<protein>
    <recommendedName>
        <fullName evidence="3">Triosephosphate isomerase</fullName>
        <ecNumber evidence="3">5.3.1.1</ecNumber>
    </recommendedName>
</protein>
<proteinExistence type="inferred from homology"/>
<dbReference type="InterPro" id="IPR000652">
    <property type="entry name" value="Triosephosphate_isomerase"/>
</dbReference>
<dbReference type="PANTHER" id="PTHR21139">
    <property type="entry name" value="TRIOSEPHOSPHATE ISOMERASE"/>
    <property type="match status" value="1"/>
</dbReference>
<dbReference type="GO" id="GO:0004807">
    <property type="term" value="F:triose-phosphate isomerase activity"/>
    <property type="evidence" value="ECO:0007669"/>
    <property type="project" value="UniProtKB-EC"/>
</dbReference>
<evidence type="ECO:0000256" key="1">
    <source>
        <dbReference type="ARBA" id="ARBA00007422"/>
    </source>
</evidence>
<gene>
    <name evidence="4" type="ORF">UX69_C0001G0001</name>
</gene>
<keyword evidence="2 3" id="KW-0413">Isomerase</keyword>
<dbReference type="UniPathway" id="UPA00109">
    <property type="reaction ID" value="UER00189"/>
</dbReference>
<organism evidence="4 5">
    <name type="scientific">candidate division WWE3 bacterium GW2011_GWA2_46_9</name>
    <dbReference type="NCBI Taxonomy" id="1619111"/>
    <lineage>
        <taxon>Bacteria</taxon>
        <taxon>Katanobacteria</taxon>
    </lineage>
</organism>
<dbReference type="GO" id="GO:0019563">
    <property type="term" value="P:glycerol catabolic process"/>
    <property type="evidence" value="ECO:0007669"/>
    <property type="project" value="TreeGrafter"/>
</dbReference>
<dbReference type="PROSITE" id="PS51440">
    <property type="entry name" value="TIM_2"/>
    <property type="match status" value="1"/>
</dbReference>
<accession>A0A0G1QWY1</accession>